<evidence type="ECO:0000313" key="2">
    <source>
        <dbReference type="Proteomes" id="UP000299102"/>
    </source>
</evidence>
<gene>
    <name evidence="1" type="ORF">EVAR_31114_1</name>
</gene>
<comment type="caution">
    <text evidence="1">The sequence shown here is derived from an EMBL/GenBank/DDBJ whole genome shotgun (WGS) entry which is preliminary data.</text>
</comment>
<reference evidence="1 2" key="1">
    <citation type="journal article" date="2019" name="Commun. Biol.">
        <title>The bagworm genome reveals a unique fibroin gene that provides high tensile strength.</title>
        <authorList>
            <person name="Kono N."/>
            <person name="Nakamura H."/>
            <person name="Ohtoshi R."/>
            <person name="Tomita M."/>
            <person name="Numata K."/>
            <person name="Arakawa K."/>
        </authorList>
    </citation>
    <scope>NUCLEOTIDE SEQUENCE [LARGE SCALE GENOMIC DNA]</scope>
</reference>
<dbReference type="AlphaFoldDB" id="A0A4C1VEZ1"/>
<name>A0A4C1VEZ1_EUMVA</name>
<organism evidence="1 2">
    <name type="scientific">Eumeta variegata</name>
    <name type="common">Bagworm moth</name>
    <name type="synonym">Eumeta japonica</name>
    <dbReference type="NCBI Taxonomy" id="151549"/>
    <lineage>
        <taxon>Eukaryota</taxon>
        <taxon>Metazoa</taxon>
        <taxon>Ecdysozoa</taxon>
        <taxon>Arthropoda</taxon>
        <taxon>Hexapoda</taxon>
        <taxon>Insecta</taxon>
        <taxon>Pterygota</taxon>
        <taxon>Neoptera</taxon>
        <taxon>Endopterygota</taxon>
        <taxon>Lepidoptera</taxon>
        <taxon>Glossata</taxon>
        <taxon>Ditrysia</taxon>
        <taxon>Tineoidea</taxon>
        <taxon>Psychidae</taxon>
        <taxon>Oiketicinae</taxon>
        <taxon>Eumeta</taxon>
    </lineage>
</organism>
<evidence type="ECO:0000313" key="1">
    <source>
        <dbReference type="EMBL" id="GBP37183.1"/>
    </source>
</evidence>
<dbReference type="EMBL" id="BGZK01000330">
    <property type="protein sequence ID" value="GBP37183.1"/>
    <property type="molecule type" value="Genomic_DNA"/>
</dbReference>
<dbReference type="Proteomes" id="UP000299102">
    <property type="component" value="Unassembled WGS sequence"/>
</dbReference>
<proteinExistence type="predicted"/>
<accession>A0A4C1VEZ1</accession>
<sequence length="128" mass="14484">MELVRDDSFDARVKSTGARQIYVKSIGTTPTVRELGTPVTHMRRRAARDRYCQTLSAATTAVFALSQRTENTIWKIIWTIWTNLNRSVGVAVRKFSFGAFGPLIILRIRSIWAIPPIRPGRTHGRLTS</sequence>
<keyword evidence="2" id="KW-1185">Reference proteome</keyword>
<protein>
    <submittedName>
        <fullName evidence="1">Uncharacterized protein</fullName>
    </submittedName>
</protein>